<evidence type="ECO:0000256" key="7">
    <source>
        <dbReference type="ARBA" id="ARBA00023136"/>
    </source>
</evidence>
<dbReference type="InterPro" id="IPR011701">
    <property type="entry name" value="MFS"/>
</dbReference>
<gene>
    <name evidence="10" type="ORF">SAMN05444320_104445</name>
</gene>
<evidence type="ECO:0000256" key="5">
    <source>
        <dbReference type="ARBA" id="ARBA00022692"/>
    </source>
</evidence>
<keyword evidence="7 8" id="KW-0472">Membrane</keyword>
<feature type="transmembrane region" description="Helical" evidence="8">
    <location>
        <begin position="263"/>
        <end position="283"/>
    </location>
</feature>
<keyword evidence="3" id="KW-0813">Transport</keyword>
<keyword evidence="11" id="KW-1185">Reference proteome</keyword>
<feature type="transmembrane region" description="Helical" evidence="8">
    <location>
        <begin position="557"/>
        <end position="579"/>
    </location>
</feature>
<dbReference type="InterPro" id="IPR020846">
    <property type="entry name" value="MFS_dom"/>
</dbReference>
<dbReference type="NCBIfam" id="TIGR00711">
    <property type="entry name" value="efflux_EmrB"/>
    <property type="match status" value="1"/>
</dbReference>
<evidence type="ECO:0000256" key="3">
    <source>
        <dbReference type="ARBA" id="ARBA00022448"/>
    </source>
</evidence>
<feature type="transmembrane region" description="Helical" evidence="8">
    <location>
        <begin position="203"/>
        <end position="226"/>
    </location>
</feature>
<accession>A0A1M5DGL5</accession>
<feature type="transmembrane region" description="Helical" evidence="8">
    <location>
        <begin position="289"/>
        <end position="316"/>
    </location>
</feature>
<dbReference type="InterPro" id="IPR036259">
    <property type="entry name" value="MFS_trans_sf"/>
</dbReference>
<dbReference type="PROSITE" id="PS50850">
    <property type="entry name" value="MFS"/>
    <property type="match status" value="1"/>
</dbReference>
<dbReference type="GO" id="GO:0005886">
    <property type="term" value="C:plasma membrane"/>
    <property type="evidence" value="ECO:0007669"/>
    <property type="project" value="UniProtKB-SubCell"/>
</dbReference>
<feature type="transmembrane region" description="Helical" evidence="8">
    <location>
        <begin position="113"/>
        <end position="132"/>
    </location>
</feature>
<keyword evidence="5 8" id="KW-0812">Transmembrane</keyword>
<dbReference type="PRINTS" id="PR01036">
    <property type="entry name" value="TCRTETB"/>
</dbReference>
<protein>
    <submittedName>
        <fullName evidence="10">Drug resistance transporter, EmrB/QacA subfamily</fullName>
    </submittedName>
</protein>
<dbReference type="GO" id="GO:0022857">
    <property type="term" value="F:transmembrane transporter activity"/>
    <property type="evidence" value="ECO:0007669"/>
    <property type="project" value="InterPro"/>
</dbReference>
<feature type="transmembrane region" description="Helical" evidence="8">
    <location>
        <begin position="76"/>
        <end position="101"/>
    </location>
</feature>
<evidence type="ECO:0000313" key="11">
    <source>
        <dbReference type="Proteomes" id="UP000184501"/>
    </source>
</evidence>
<evidence type="ECO:0000256" key="8">
    <source>
        <dbReference type="SAM" id="Phobius"/>
    </source>
</evidence>
<evidence type="ECO:0000256" key="1">
    <source>
        <dbReference type="ARBA" id="ARBA00004651"/>
    </source>
</evidence>
<organism evidence="10 11">
    <name type="scientific">Streptoalloteichus hindustanus</name>
    <dbReference type="NCBI Taxonomy" id="2017"/>
    <lineage>
        <taxon>Bacteria</taxon>
        <taxon>Bacillati</taxon>
        <taxon>Actinomycetota</taxon>
        <taxon>Actinomycetes</taxon>
        <taxon>Pseudonocardiales</taxon>
        <taxon>Pseudonocardiaceae</taxon>
        <taxon>Streptoalloteichus</taxon>
    </lineage>
</organism>
<dbReference type="Proteomes" id="UP000184501">
    <property type="component" value="Unassembled WGS sequence"/>
</dbReference>
<dbReference type="Gene3D" id="1.20.1720.10">
    <property type="entry name" value="Multidrug resistance protein D"/>
    <property type="match status" value="1"/>
</dbReference>
<feature type="transmembrane region" description="Helical" evidence="8">
    <location>
        <begin position="402"/>
        <end position="421"/>
    </location>
</feature>
<name>A0A1M5DGL5_STRHI</name>
<dbReference type="OrthoDB" id="4532109at2"/>
<keyword evidence="6 8" id="KW-1133">Transmembrane helix</keyword>
<evidence type="ECO:0000256" key="6">
    <source>
        <dbReference type="ARBA" id="ARBA00022989"/>
    </source>
</evidence>
<evidence type="ECO:0000259" key="9">
    <source>
        <dbReference type="PROSITE" id="PS50850"/>
    </source>
</evidence>
<evidence type="ECO:0000256" key="4">
    <source>
        <dbReference type="ARBA" id="ARBA00022475"/>
    </source>
</evidence>
<keyword evidence="4" id="KW-1003">Cell membrane</keyword>
<dbReference type="STRING" id="2017.SAMN05444320_104445"/>
<feature type="transmembrane region" description="Helical" evidence="8">
    <location>
        <begin position="367"/>
        <end position="390"/>
    </location>
</feature>
<feature type="transmembrane region" description="Helical" evidence="8">
    <location>
        <begin position="337"/>
        <end position="361"/>
    </location>
</feature>
<feature type="transmembrane region" description="Helical" evidence="8">
    <location>
        <begin position="169"/>
        <end position="191"/>
    </location>
</feature>
<dbReference type="InterPro" id="IPR004638">
    <property type="entry name" value="EmrB-like"/>
</dbReference>
<reference evidence="10 11" key="1">
    <citation type="submission" date="2016-11" db="EMBL/GenBank/DDBJ databases">
        <authorList>
            <person name="Jaros S."/>
            <person name="Januszkiewicz K."/>
            <person name="Wedrychowicz H."/>
        </authorList>
    </citation>
    <scope>NUCLEOTIDE SEQUENCE [LARGE SCALE GENOMIC DNA]</scope>
    <source>
        <strain evidence="10 11">DSM 44523</strain>
    </source>
</reference>
<dbReference type="EMBL" id="FQVN01000004">
    <property type="protein sequence ID" value="SHF66055.1"/>
    <property type="molecule type" value="Genomic_DNA"/>
</dbReference>
<evidence type="ECO:0000313" key="10">
    <source>
        <dbReference type="EMBL" id="SHF66055.1"/>
    </source>
</evidence>
<feature type="domain" description="Major facilitator superfamily (MFS) profile" evidence="9">
    <location>
        <begin position="78"/>
        <end position="584"/>
    </location>
</feature>
<dbReference type="SUPFAM" id="SSF103473">
    <property type="entry name" value="MFS general substrate transporter"/>
    <property type="match status" value="2"/>
</dbReference>
<feature type="transmembrane region" description="Helical" evidence="8">
    <location>
        <begin position="144"/>
        <end position="163"/>
    </location>
</feature>
<dbReference type="AlphaFoldDB" id="A0A1M5DGL5"/>
<dbReference type="PANTHER" id="PTHR42718">
    <property type="entry name" value="MAJOR FACILITATOR SUPERFAMILY MULTIDRUG TRANSPORTER MFSC"/>
    <property type="match status" value="1"/>
</dbReference>
<dbReference type="CDD" id="cd17321">
    <property type="entry name" value="MFS_MMR_MDR_like"/>
    <property type="match status" value="1"/>
</dbReference>
<dbReference type="Pfam" id="PF07690">
    <property type="entry name" value="MFS_1"/>
    <property type="match status" value="1"/>
</dbReference>
<dbReference type="Gene3D" id="1.20.1250.20">
    <property type="entry name" value="MFS general substrate transporter like domains"/>
    <property type="match status" value="1"/>
</dbReference>
<sequence length="599" mass="62735">MVATRVQPSASFRVPGHLPGAVFRRERRSGGDGPVGVDLVGAGLVKVASPRNRFPWEVSGVPEVNTAERPVTRRPWLVLAIMCMGFFMALLDGSVVNVAIPTLIHSVHASYDQVLWIVDGYLLVFSVLLVTTGRLGDVFGHRRLYVVGVGAFTVASALCGLADSPGQLLVARLLQGLGGALLFPQVISTILTIFPPRLRGRAFGLFGAIVGFAPILGPVVGGVLLAHLGWRWIFFVNVPVGIVTVGLALAFVPPLRSGRAHRLDLVGVALATAGLSGVVFGLIEGERYGWGAIAGPVSIPSVIVAGLALLVVFVLWQHRQRGEPLMPLSLFRARDFAVGNWVGFVFQLGMIGIMFVLVLYLQMARGYSALETAMVVLPNAVLTAVGSAYAGRLSDRFGGKRVLMVGLTLLAVGLLVLVATTGPTSSAWSLLPGLTVIGIASGATFAPLQQATMDGVDPRLAGAASGVSSTVRQVGGVLGTAVVGALLSARLSSALHSEAEKRAGQLPENLRAQFVDNSTAAARHYSPPTPPGDLNPATTSLYERVATDTFAAGFVNAMQTTLVACAVVLVAAALFCLLFSQGQRARTAPVPKEQAETRA</sequence>
<evidence type="ECO:0000256" key="2">
    <source>
        <dbReference type="ARBA" id="ARBA00008537"/>
    </source>
</evidence>
<dbReference type="PANTHER" id="PTHR42718:SF9">
    <property type="entry name" value="MAJOR FACILITATOR SUPERFAMILY MULTIDRUG TRANSPORTER MFSC"/>
    <property type="match status" value="1"/>
</dbReference>
<comment type="similarity">
    <text evidence="2">Belongs to the major facilitator superfamily. EmrB family.</text>
</comment>
<feature type="transmembrane region" description="Helical" evidence="8">
    <location>
        <begin position="232"/>
        <end position="251"/>
    </location>
</feature>
<comment type="subcellular location">
    <subcellularLocation>
        <location evidence="1">Cell membrane</location>
        <topology evidence="1">Multi-pass membrane protein</topology>
    </subcellularLocation>
</comment>
<proteinExistence type="inferred from homology"/>
<dbReference type="RefSeq" id="WP_143174173.1">
    <property type="nucleotide sequence ID" value="NZ_FQVN01000004.1"/>
</dbReference>